<organism evidence="5 6">
    <name type="scientific">Oryza sativa subsp. indica</name>
    <name type="common">Rice</name>
    <dbReference type="NCBI Taxonomy" id="39946"/>
    <lineage>
        <taxon>Eukaryota</taxon>
        <taxon>Viridiplantae</taxon>
        <taxon>Streptophyta</taxon>
        <taxon>Embryophyta</taxon>
        <taxon>Tracheophyta</taxon>
        <taxon>Spermatophyta</taxon>
        <taxon>Magnoliopsida</taxon>
        <taxon>Liliopsida</taxon>
        <taxon>Poales</taxon>
        <taxon>Poaceae</taxon>
        <taxon>BOP clade</taxon>
        <taxon>Oryzoideae</taxon>
        <taxon>Oryzeae</taxon>
        <taxon>Oryzinae</taxon>
        <taxon>Oryza</taxon>
        <taxon>Oryza sativa</taxon>
    </lineage>
</organism>
<dbReference type="PANTHER" id="PTHR15371">
    <property type="entry name" value="TIM23"/>
    <property type="match status" value="1"/>
</dbReference>
<proteinExistence type="predicted"/>
<dbReference type="STRING" id="39946.B8B4Z3"/>
<evidence type="ECO:0000256" key="3">
    <source>
        <dbReference type="ARBA" id="ARBA00022989"/>
    </source>
</evidence>
<dbReference type="Gramene" id="BGIOSGA025490-TA">
    <property type="protein sequence ID" value="BGIOSGA025490-PA"/>
    <property type="gene ID" value="BGIOSGA025490"/>
</dbReference>
<dbReference type="Pfam" id="PF02466">
    <property type="entry name" value="Tim17"/>
    <property type="match status" value="1"/>
</dbReference>
<gene>
    <name evidence="5" type="ORF">OsI_25586</name>
</gene>
<accession>B8B4Z3</accession>
<comment type="subcellular location">
    <subcellularLocation>
        <location evidence="1">Membrane</location>
        <topology evidence="1">Multi-pass membrane protein</topology>
    </subcellularLocation>
</comment>
<dbReference type="InterPro" id="IPR045238">
    <property type="entry name" value="Tim23-like"/>
</dbReference>
<dbReference type="Proteomes" id="UP000007015">
    <property type="component" value="Chromosome 7"/>
</dbReference>
<dbReference type="HOGENOM" id="CLU_1909954_0_0_1"/>
<sequence>MLFTRTESFIRDQCDVADDWVNTVAAGASAGALYRIASGPRSMIIADILGGVLTESFIRDQCDVADDWVNTVAAGASAGALYRIASGPRSMIIADILGGVLSGAAVAGKPMLQRFAPKLSARLDYLL</sequence>
<keyword evidence="2" id="KW-0812">Transmembrane</keyword>
<dbReference type="EMBL" id="CM000132">
    <property type="protein sequence ID" value="EEC81833.1"/>
    <property type="molecule type" value="Genomic_DNA"/>
</dbReference>
<evidence type="ECO:0000256" key="1">
    <source>
        <dbReference type="ARBA" id="ARBA00004141"/>
    </source>
</evidence>
<evidence type="ECO:0000313" key="6">
    <source>
        <dbReference type="Proteomes" id="UP000007015"/>
    </source>
</evidence>
<evidence type="ECO:0000313" key="5">
    <source>
        <dbReference type="EMBL" id="EEC81833.1"/>
    </source>
</evidence>
<keyword evidence="3" id="KW-1133">Transmembrane helix</keyword>
<keyword evidence="4" id="KW-0472">Membrane</keyword>
<evidence type="ECO:0000256" key="2">
    <source>
        <dbReference type="ARBA" id="ARBA00022692"/>
    </source>
</evidence>
<dbReference type="PANTHER" id="PTHR15371:SF19">
    <property type="entry name" value="OS04G0566700 PROTEIN"/>
    <property type="match status" value="1"/>
</dbReference>
<name>B8B4Z3_ORYSI</name>
<dbReference type="AlphaFoldDB" id="B8B4Z3"/>
<dbReference type="GO" id="GO:0008320">
    <property type="term" value="F:protein transmembrane transporter activity"/>
    <property type="evidence" value="ECO:0007669"/>
    <property type="project" value="TreeGrafter"/>
</dbReference>
<protein>
    <submittedName>
        <fullName evidence="5">Uncharacterized protein</fullName>
    </submittedName>
</protein>
<evidence type="ECO:0000256" key="4">
    <source>
        <dbReference type="ARBA" id="ARBA00023136"/>
    </source>
</evidence>
<dbReference type="GO" id="GO:0005744">
    <property type="term" value="C:TIM23 mitochondrial import inner membrane translocase complex"/>
    <property type="evidence" value="ECO:0007669"/>
    <property type="project" value="TreeGrafter"/>
</dbReference>
<dbReference type="GO" id="GO:0030150">
    <property type="term" value="P:protein import into mitochondrial matrix"/>
    <property type="evidence" value="ECO:0007669"/>
    <property type="project" value="TreeGrafter"/>
</dbReference>
<keyword evidence="6" id="KW-1185">Reference proteome</keyword>
<reference evidence="5 6" key="1">
    <citation type="journal article" date="2005" name="PLoS Biol.">
        <title>The genomes of Oryza sativa: a history of duplications.</title>
        <authorList>
            <person name="Yu J."/>
            <person name="Wang J."/>
            <person name="Lin W."/>
            <person name="Li S."/>
            <person name="Li H."/>
            <person name="Zhou J."/>
            <person name="Ni P."/>
            <person name="Dong W."/>
            <person name="Hu S."/>
            <person name="Zeng C."/>
            <person name="Zhang J."/>
            <person name="Zhang Y."/>
            <person name="Li R."/>
            <person name="Xu Z."/>
            <person name="Li S."/>
            <person name="Li X."/>
            <person name="Zheng H."/>
            <person name="Cong L."/>
            <person name="Lin L."/>
            <person name="Yin J."/>
            <person name="Geng J."/>
            <person name="Li G."/>
            <person name="Shi J."/>
            <person name="Liu J."/>
            <person name="Lv H."/>
            <person name="Li J."/>
            <person name="Wang J."/>
            <person name="Deng Y."/>
            <person name="Ran L."/>
            <person name="Shi X."/>
            <person name="Wang X."/>
            <person name="Wu Q."/>
            <person name="Li C."/>
            <person name="Ren X."/>
            <person name="Wang J."/>
            <person name="Wang X."/>
            <person name="Li D."/>
            <person name="Liu D."/>
            <person name="Zhang X."/>
            <person name="Ji Z."/>
            <person name="Zhao W."/>
            <person name="Sun Y."/>
            <person name="Zhang Z."/>
            <person name="Bao J."/>
            <person name="Han Y."/>
            <person name="Dong L."/>
            <person name="Ji J."/>
            <person name="Chen P."/>
            <person name="Wu S."/>
            <person name="Liu J."/>
            <person name="Xiao Y."/>
            <person name="Bu D."/>
            <person name="Tan J."/>
            <person name="Yang L."/>
            <person name="Ye C."/>
            <person name="Zhang J."/>
            <person name="Xu J."/>
            <person name="Zhou Y."/>
            <person name="Yu Y."/>
            <person name="Zhang B."/>
            <person name="Zhuang S."/>
            <person name="Wei H."/>
            <person name="Liu B."/>
            <person name="Lei M."/>
            <person name="Yu H."/>
            <person name="Li Y."/>
            <person name="Xu H."/>
            <person name="Wei S."/>
            <person name="He X."/>
            <person name="Fang L."/>
            <person name="Zhang Z."/>
            <person name="Zhang Y."/>
            <person name="Huang X."/>
            <person name="Su Z."/>
            <person name="Tong W."/>
            <person name="Li J."/>
            <person name="Tong Z."/>
            <person name="Li S."/>
            <person name="Ye J."/>
            <person name="Wang L."/>
            <person name="Fang L."/>
            <person name="Lei T."/>
            <person name="Chen C."/>
            <person name="Chen H."/>
            <person name="Xu Z."/>
            <person name="Li H."/>
            <person name="Huang H."/>
            <person name="Zhang F."/>
            <person name="Xu H."/>
            <person name="Li N."/>
            <person name="Zhao C."/>
            <person name="Li S."/>
            <person name="Dong L."/>
            <person name="Huang Y."/>
            <person name="Li L."/>
            <person name="Xi Y."/>
            <person name="Qi Q."/>
            <person name="Li W."/>
            <person name="Zhang B."/>
            <person name="Hu W."/>
            <person name="Zhang Y."/>
            <person name="Tian X."/>
            <person name="Jiao Y."/>
            <person name="Liang X."/>
            <person name="Jin J."/>
            <person name="Gao L."/>
            <person name="Zheng W."/>
            <person name="Hao B."/>
            <person name="Liu S."/>
            <person name="Wang W."/>
            <person name="Yuan L."/>
            <person name="Cao M."/>
            <person name="McDermott J."/>
            <person name="Samudrala R."/>
            <person name="Wang J."/>
            <person name="Wong G.K."/>
            <person name="Yang H."/>
        </authorList>
    </citation>
    <scope>NUCLEOTIDE SEQUENCE [LARGE SCALE GENOMIC DNA]</scope>
    <source>
        <strain evidence="6">cv. 93-11</strain>
    </source>
</reference>